<dbReference type="GO" id="GO:0009425">
    <property type="term" value="C:bacterial-type flagellum basal body"/>
    <property type="evidence" value="ECO:0007669"/>
    <property type="project" value="InterPro"/>
</dbReference>
<accession>A0A4R2NZA1</accession>
<evidence type="ECO:0000256" key="1">
    <source>
        <dbReference type="ARBA" id="ARBA00009226"/>
    </source>
</evidence>
<reference evidence="3 4" key="1">
    <citation type="submission" date="2019-03" db="EMBL/GenBank/DDBJ databases">
        <title>Genomic Encyclopedia of Type Strains, Phase IV (KMG-IV): sequencing the most valuable type-strain genomes for metagenomic binning, comparative biology and taxonomic classification.</title>
        <authorList>
            <person name="Goeker M."/>
        </authorList>
    </citation>
    <scope>NUCLEOTIDE SEQUENCE [LARGE SCALE GENOMIC DNA]</scope>
    <source>
        <strain evidence="3 4">DSM 2781</strain>
    </source>
</reference>
<name>A0A4R2NZA1_RHOAD</name>
<evidence type="ECO:0000259" key="2">
    <source>
        <dbReference type="Pfam" id="PF01052"/>
    </source>
</evidence>
<keyword evidence="3" id="KW-0282">Flagellum</keyword>
<comment type="similarity">
    <text evidence="1">Belongs to the FliN/MopA/SpaO family.</text>
</comment>
<dbReference type="RefSeq" id="WP_132599188.1">
    <property type="nucleotide sequence ID" value="NZ_NRRP01000004.1"/>
</dbReference>
<dbReference type="InterPro" id="IPR036429">
    <property type="entry name" value="SpoA-like_sf"/>
</dbReference>
<keyword evidence="3" id="KW-0969">Cilium</keyword>
<dbReference type="Gene3D" id="2.30.330.10">
    <property type="entry name" value="SpoA-like"/>
    <property type="match status" value="1"/>
</dbReference>
<dbReference type="Proteomes" id="UP000295733">
    <property type="component" value="Unassembled WGS sequence"/>
</dbReference>
<dbReference type="GO" id="GO:0003774">
    <property type="term" value="F:cytoskeletal motor activity"/>
    <property type="evidence" value="ECO:0007669"/>
    <property type="project" value="InterPro"/>
</dbReference>
<keyword evidence="4" id="KW-1185">Reference proteome</keyword>
<evidence type="ECO:0000313" key="4">
    <source>
        <dbReference type="Proteomes" id="UP000295733"/>
    </source>
</evidence>
<dbReference type="Pfam" id="PF01052">
    <property type="entry name" value="FliMN_C"/>
    <property type="match status" value="1"/>
</dbReference>
<keyword evidence="3" id="KW-0966">Cell projection</keyword>
<organism evidence="3 4">
    <name type="scientific">Rhodovulum adriaticum</name>
    <name type="common">Rhodopseudomonas adriatica</name>
    <dbReference type="NCBI Taxonomy" id="35804"/>
    <lineage>
        <taxon>Bacteria</taxon>
        <taxon>Pseudomonadati</taxon>
        <taxon>Pseudomonadota</taxon>
        <taxon>Alphaproteobacteria</taxon>
        <taxon>Rhodobacterales</taxon>
        <taxon>Paracoccaceae</taxon>
        <taxon>Rhodovulum</taxon>
    </lineage>
</organism>
<dbReference type="AlphaFoldDB" id="A0A4R2NZA1"/>
<dbReference type="OrthoDB" id="9790303at2"/>
<proteinExistence type="inferred from homology"/>
<gene>
    <name evidence="3" type="ORF">EV656_101552</name>
</gene>
<protein>
    <submittedName>
        <fullName evidence="3">Flagellar motor switch protein FliN/FliY</fullName>
    </submittedName>
</protein>
<dbReference type="GO" id="GO:0071973">
    <property type="term" value="P:bacterial-type flagellum-dependent cell motility"/>
    <property type="evidence" value="ECO:0007669"/>
    <property type="project" value="InterPro"/>
</dbReference>
<dbReference type="SUPFAM" id="SSF101801">
    <property type="entry name" value="Surface presentation of antigens (SPOA)"/>
    <property type="match status" value="1"/>
</dbReference>
<dbReference type="InterPro" id="IPR001543">
    <property type="entry name" value="FliN-like_C"/>
</dbReference>
<feature type="domain" description="Flagellar motor switch protein FliN-like C-terminal" evidence="2">
    <location>
        <begin position="18"/>
        <end position="90"/>
    </location>
</feature>
<dbReference type="InterPro" id="IPR001172">
    <property type="entry name" value="FliN_T3SS_HrcQb"/>
</dbReference>
<dbReference type="GO" id="GO:0006935">
    <property type="term" value="P:chemotaxis"/>
    <property type="evidence" value="ECO:0007669"/>
    <property type="project" value="InterPro"/>
</dbReference>
<evidence type="ECO:0000313" key="3">
    <source>
        <dbReference type="EMBL" id="TCP27643.1"/>
    </source>
</evidence>
<sequence>MADPLSPSSAGGLGLSFLDQVPVEITVSVGRARPLLRDLLAMEHGAVLPLDRKVDDPVELFIGERLIARGTLQEPPDAPGQIAVRLTQIVDTPKGA</sequence>
<dbReference type="EMBL" id="SLXL01000001">
    <property type="protein sequence ID" value="TCP27643.1"/>
    <property type="molecule type" value="Genomic_DNA"/>
</dbReference>
<comment type="caution">
    <text evidence="3">The sequence shown here is derived from an EMBL/GenBank/DDBJ whole genome shotgun (WGS) entry which is preliminary data.</text>
</comment>
<dbReference type="PRINTS" id="PR00956">
    <property type="entry name" value="FLGMOTORFLIN"/>
</dbReference>